<protein>
    <submittedName>
        <fullName evidence="1">Starch-binding associating with outer membrane</fullName>
    </submittedName>
</protein>
<keyword evidence="2" id="KW-1185">Reference proteome</keyword>
<dbReference type="Proteomes" id="UP000317593">
    <property type="component" value="Unassembled WGS sequence"/>
</dbReference>
<accession>A0A521C4A5</accession>
<proteinExistence type="predicted"/>
<dbReference type="OrthoDB" id="9766256at2"/>
<reference evidence="1 2" key="1">
    <citation type="submission" date="2017-05" db="EMBL/GenBank/DDBJ databases">
        <authorList>
            <person name="Varghese N."/>
            <person name="Submissions S."/>
        </authorList>
    </citation>
    <scope>NUCLEOTIDE SEQUENCE [LARGE SCALE GENOMIC DNA]</scope>
    <source>
        <strain evidence="1 2">DSM 21194</strain>
    </source>
</reference>
<evidence type="ECO:0000313" key="1">
    <source>
        <dbReference type="EMBL" id="SMO54317.1"/>
    </source>
</evidence>
<dbReference type="SUPFAM" id="SSF48452">
    <property type="entry name" value="TPR-like"/>
    <property type="match status" value="1"/>
</dbReference>
<gene>
    <name evidence="1" type="ORF">SAMN06265218_10515</name>
</gene>
<sequence length="628" mass="71407">MKRLAIVLITLGIFVNACDRGNFAGINQDPSTVVEPDLVYQFTDALRQMENGPDHYTQWFYDNAQYMLPWTQVSVRPGGNGSQLNLFQASGNRVSKWYRLMEPLFDIRKHIDENLSGKEQASYQKLRAITYAIQIYYGIRVSDVYGARAYTEAMQARYTNPPMLTPEWDTQEELFNTWLSELNGALEALASTHEHEGETVSQVNLGEQDFVYGGDWTKWAKFMNSLKLRIAVRLLHQDRERALAIAEEVTGNQFGPITLTSDNFNWTGSVQYYGPSGGNSVTVGPGARNLVSFLRDNQDPRLRFLFDKNDFNSRVIQAFYDAGKEEDIPSYIREYIQSSVVDGQRVFEGWNPPGEPWVRYHGAPVAPDSARSGTVAEEYFQSQNWQLGSKTYEPKSAYKMEMYATNMDITYPDIPERTVINQEDHPYHNTLFSAAETNLYLAELAVLGAELPNTAQYYFQEGVRQSVETYDWLASKNGILYYNEPYDTEHGAPVKLKPGEVQELLSQPAYSLSGGIRSEQLEKIYIQQFIHFIAKPTQLYVTALRTGVPQTDSRFMELEAFEDGPGALVIPRRFGVDEPTQDNINYQNILNALEAQGFTPGSNNPQVLHDERIWYDQGAPDWGEGPSY</sequence>
<name>A0A521C4A5_9BACT</name>
<dbReference type="EMBL" id="FXTH01000005">
    <property type="protein sequence ID" value="SMO54317.1"/>
    <property type="molecule type" value="Genomic_DNA"/>
</dbReference>
<dbReference type="RefSeq" id="WP_142713784.1">
    <property type="nucleotide sequence ID" value="NZ_FXTH01000005.1"/>
</dbReference>
<dbReference type="InterPro" id="IPR011990">
    <property type="entry name" value="TPR-like_helical_dom_sf"/>
</dbReference>
<organism evidence="1 2">
    <name type="scientific">Fodinibius sediminis</name>
    <dbReference type="NCBI Taxonomy" id="1214077"/>
    <lineage>
        <taxon>Bacteria</taxon>
        <taxon>Pseudomonadati</taxon>
        <taxon>Balneolota</taxon>
        <taxon>Balneolia</taxon>
        <taxon>Balneolales</taxon>
        <taxon>Balneolaceae</taxon>
        <taxon>Fodinibius</taxon>
    </lineage>
</organism>
<evidence type="ECO:0000313" key="2">
    <source>
        <dbReference type="Proteomes" id="UP000317593"/>
    </source>
</evidence>
<dbReference type="AlphaFoldDB" id="A0A521C4A5"/>
<dbReference type="Pfam" id="PF12741">
    <property type="entry name" value="SusD-like"/>
    <property type="match status" value="1"/>
</dbReference>
<dbReference type="InterPro" id="IPR024302">
    <property type="entry name" value="SusD-like"/>
</dbReference>
<dbReference type="Gene3D" id="1.25.40.390">
    <property type="match status" value="2"/>
</dbReference>